<evidence type="ECO:0000313" key="2">
    <source>
        <dbReference type="WBParaSite" id="PS1159_v2.g2988.t1"/>
    </source>
</evidence>
<reference evidence="2" key="1">
    <citation type="submission" date="2022-11" db="UniProtKB">
        <authorList>
            <consortium name="WormBaseParasite"/>
        </authorList>
    </citation>
    <scope>IDENTIFICATION</scope>
</reference>
<proteinExistence type="predicted"/>
<protein>
    <submittedName>
        <fullName evidence="2">Uncharacterized protein</fullName>
    </submittedName>
</protein>
<dbReference type="Proteomes" id="UP000887580">
    <property type="component" value="Unplaced"/>
</dbReference>
<sequence>MFILQIWASLNTQNNPYTIDVVQKIGTAIDFAIGSLKTWIEHKKLNSRYLIGNVENIDATYTVIRNVAIFKVQIIHMGDYYNITFGCKELGGRYPLSSAQKAIAKFKTTKRRITLICSNLLDQIEIDKKLMELADDDKFFNALLTCVSMGCLQISAKFERISILEHMKKIYHIPSRSDHYQALELVLLKSEDCRCGNPEFADISILPQTSTFQNQINFAEQCNNQMPALLTMNFNNDSEVYAELISLEKAITVSRFFDICQKATAAKQKFNVTENAVETISAITGLLGYAVEAESVSYI</sequence>
<organism evidence="1 2">
    <name type="scientific">Panagrolaimus sp. PS1159</name>
    <dbReference type="NCBI Taxonomy" id="55785"/>
    <lineage>
        <taxon>Eukaryota</taxon>
        <taxon>Metazoa</taxon>
        <taxon>Ecdysozoa</taxon>
        <taxon>Nematoda</taxon>
        <taxon>Chromadorea</taxon>
        <taxon>Rhabditida</taxon>
        <taxon>Tylenchina</taxon>
        <taxon>Panagrolaimomorpha</taxon>
        <taxon>Panagrolaimoidea</taxon>
        <taxon>Panagrolaimidae</taxon>
        <taxon>Panagrolaimus</taxon>
    </lineage>
</organism>
<evidence type="ECO:0000313" key="1">
    <source>
        <dbReference type="Proteomes" id="UP000887580"/>
    </source>
</evidence>
<name>A0AC35GAB7_9BILA</name>
<accession>A0AC35GAB7</accession>
<dbReference type="WBParaSite" id="PS1159_v2.g2988.t1">
    <property type="protein sequence ID" value="PS1159_v2.g2988.t1"/>
    <property type="gene ID" value="PS1159_v2.g2988"/>
</dbReference>